<feature type="binding site" description="axial binding residue" evidence="8">
    <location>
        <position position="467"/>
    </location>
    <ligand>
        <name>heme</name>
        <dbReference type="ChEBI" id="CHEBI:30413"/>
    </ligand>
    <ligandPart>
        <name>Fe</name>
        <dbReference type="ChEBI" id="CHEBI:18248"/>
    </ligandPart>
</feature>
<dbReference type="PROSITE" id="PS00086">
    <property type="entry name" value="CYTOCHROME_P450"/>
    <property type="match status" value="1"/>
</dbReference>
<keyword evidence="6 8" id="KW-0408">Iron</keyword>
<protein>
    <submittedName>
        <fullName evidence="10">Ent-kaurene oxidase</fullName>
    </submittedName>
</protein>
<evidence type="ECO:0000256" key="7">
    <source>
        <dbReference type="ARBA" id="ARBA00023033"/>
    </source>
</evidence>
<keyword evidence="8 9" id="KW-0349">Heme</keyword>
<sequence length="528" mass="59619">MDLLLIASISFPGAVKYLCYVLPLTFLAYCIADAISTRQLVRKQSEHSLVGSPFGFFWPKFILNVVYAWKATKLAEEGYEKYQNSAFQLIRNEGRVLVLPLSLLEEVSRLPSNIAESTAALERDLVGSFTGVDLILESRLHHSIVQRKLTPRLPLLLPRMEEAVTMAFTNHLPQGEEWTEFQPYKALSYVSARLGAEVIVGPAFCDNPKWLHVAVEYTENLFRTVVVLRCFPKWMHPVLSRVLPSYWEGWRLLRGGQRLLGPKIQELLDKNNAGTWQPQDDKPEDLNVLSWLASLAKGRDRNADVIGHVLVMVALAAVHTTLLRMVNVLYDVVNAGPQLQKELLDEIAVVAARGWHDNGNPYDALEKLDSVLRESQRMSPPTTLGMKRLFKESYTFQDGTHVRRGTYACLPVFAIENDRAKVPNPEEFDGLRAYRAARQGDAGPAGEYLFSSPGPSFLNFGYGKTACPGRFFASVVVKMVIAKALTDYEFKFLPGTERPKNIIAHEFLFTWPWTRMLVRRKKSGSCPF</sequence>
<evidence type="ECO:0000256" key="6">
    <source>
        <dbReference type="ARBA" id="ARBA00023004"/>
    </source>
</evidence>
<dbReference type="Pfam" id="PF00067">
    <property type="entry name" value="p450"/>
    <property type="match status" value="1"/>
</dbReference>
<dbReference type="PANTHER" id="PTHR46206:SF6">
    <property type="entry name" value="CYTOCHROME P450 MONOOXYGENASE AN1598-RELATED"/>
    <property type="match status" value="1"/>
</dbReference>
<keyword evidence="7 9" id="KW-0503">Monooxygenase</keyword>
<dbReference type="OrthoDB" id="1844152at2759"/>
<comment type="subcellular location">
    <subcellularLocation>
        <location evidence="2">Membrane</location>
        <topology evidence="2">Single-pass membrane protein</topology>
    </subcellularLocation>
</comment>
<evidence type="ECO:0000256" key="8">
    <source>
        <dbReference type="PIRSR" id="PIRSR602403-1"/>
    </source>
</evidence>
<keyword evidence="4 8" id="KW-0479">Metal-binding</keyword>
<dbReference type="STRING" id="694573.A0A194UYK7"/>
<evidence type="ECO:0000256" key="5">
    <source>
        <dbReference type="ARBA" id="ARBA00023002"/>
    </source>
</evidence>
<dbReference type="PANTHER" id="PTHR46206">
    <property type="entry name" value="CYTOCHROME P450"/>
    <property type="match status" value="1"/>
</dbReference>
<comment type="similarity">
    <text evidence="3 9">Belongs to the cytochrome P450 family.</text>
</comment>
<dbReference type="InterPro" id="IPR017972">
    <property type="entry name" value="Cyt_P450_CS"/>
</dbReference>
<evidence type="ECO:0000313" key="10">
    <source>
        <dbReference type="EMBL" id="KUI56676.1"/>
    </source>
</evidence>
<accession>A0A194UYK7</accession>
<dbReference type="Gene3D" id="1.10.630.10">
    <property type="entry name" value="Cytochrome P450"/>
    <property type="match status" value="1"/>
</dbReference>
<name>A0A194UYK7_CYTMA</name>
<evidence type="ECO:0000256" key="2">
    <source>
        <dbReference type="ARBA" id="ARBA00004167"/>
    </source>
</evidence>
<dbReference type="InterPro" id="IPR002403">
    <property type="entry name" value="Cyt_P450_E_grp-IV"/>
</dbReference>
<dbReference type="CDD" id="cd11041">
    <property type="entry name" value="CYP503A1-like"/>
    <property type="match status" value="1"/>
</dbReference>
<keyword evidence="11" id="KW-1185">Reference proteome</keyword>
<dbReference type="PRINTS" id="PR00465">
    <property type="entry name" value="EP450IV"/>
</dbReference>
<dbReference type="GO" id="GO:0016705">
    <property type="term" value="F:oxidoreductase activity, acting on paired donors, with incorporation or reduction of molecular oxygen"/>
    <property type="evidence" value="ECO:0007669"/>
    <property type="project" value="InterPro"/>
</dbReference>
<comment type="cofactor">
    <cofactor evidence="1 8">
        <name>heme</name>
        <dbReference type="ChEBI" id="CHEBI:30413"/>
    </cofactor>
</comment>
<dbReference type="GO" id="GO:0004497">
    <property type="term" value="F:monooxygenase activity"/>
    <property type="evidence" value="ECO:0007669"/>
    <property type="project" value="UniProtKB-KW"/>
</dbReference>
<dbReference type="InterPro" id="IPR036396">
    <property type="entry name" value="Cyt_P450_sf"/>
</dbReference>
<dbReference type="SUPFAM" id="SSF48264">
    <property type="entry name" value="Cytochrome P450"/>
    <property type="match status" value="1"/>
</dbReference>
<evidence type="ECO:0000256" key="4">
    <source>
        <dbReference type="ARBA" id="ARBA00022723"/>
    </source>
</evidence>
<dbReference type="GO" id="GO:0005506">
    <property type="term" value="F:iron ion binding"/>
    <property type="evidence" value="ECO:0007669"/>
    <property type="project" value="InterPro"/>
</dbReference>
<organism evidence="10 11">
    <name type="scientific">Cytospora mali</name>
    <name type="common">Apple Valsa canker fungus</name>
    <name type="synonym">Valsa mali</name>
    <dbReference type="NCBI Taxonomy" id="578113"/>
    <lineage>
        <taxon>Eukaryota</taxon>
        <taxon>Fungi</taxon>
        <taxon>Dikarya</taxon>
        <taxon>Ascomycota</taxon>
        <taxon>Pezizomycotina</taxon>
        <taxon>Sordariomycetes</taxon>
        <taxon>Sordariomycetidae</taxon>
        <taxon>Diaporthales</taxon>
        <taxon>Cytosporaceae</taxon>
        <taxon>Cytospora</taxon>
    </lineage>
</organism>
<gene>
    <name evidence="10" type="ORF">VP1G_04012</name>
</gene>
<dbReference type="GO" id="GO:0016020">
    <property type="term" value="C:membrane"/>
    <property type="evidence" value="ECO:0007669"/>
    <property type="project" value="UniProtKB-SubCell"/>
</dbReference>
<evidence type="ECO:0000313" key="11">
    <source>
        <dbReference type="Proteomes" id="UP000078576"/>
    </source>
</evidence>
<dbReference type="Proteomes" id="UP000078576">
    <property type="component" value="Unassembled WGS sequence"/>
</dbReference>
<dbReference type="InterPro" id="IPR001128">
    <property type="entry name" value="Cyt_P450"/>
</dbReference>
<evidence type="ECO:0000256" key="3">
    <source>
        <dbReference type="ARBA" id="ARBA00010617"/>
    </source>
</evidence>
<dbReference type="GO" id="GO:0020037">
    <property type="term" value="F:heme binding"/>
    <property type="evidence" value="ECO:0007669"/>
    <property type="project" value="InterPro"/>
</dbReference>
<dbReference type="EMBL" id="KN714691">
    <property type="protein sequence ID" value="KUI56676.1"/>
    <property type="molecule type" value="Genomic_DNA"/>
</dbReference>
<keyword evidence="5 9" id="KW-0560">Oxidoreductase</keyword>
<evidence type="ECO:0000256" key="1">
    <source>
        <dbReference type="ARBA" id="ARBA00001971"/>
    </source>
</evidence>
<reference evidence="11" key="1">
    <citation type="submission" date="2014-12" db="EMBL/GenBank/DDBJ databases">
        <title>Genome Sequence of Valsa Canker Pathogens Uncovers a Specific Adaption of Colonization on Woody Bark.</title>
        <authorList>
            <person name="Yin Z."/>
            <person name="Liu H."/>
            <person name="Gao X."/>
            <person name="Li Z."/>
            <person name="Song N."/>
            <person name="Ke X."/>
            <person name="Dai Q."/>
            <person name="Wu Y."/>
            <person name="Sun Y."/>
            <person name="Xu J.-R."/>
            <person name="Kang Z.K."/>
            <person name="Wang L."/>
            <person name="Huang L."/>
        </authorList>
    </citation>
    <scope>NUCLEOTIDE SEQUENCE [LARGE SCALE GENOMIC DNA]</scope>
    <source>
        <strain evidence="11">SXYL134</strain>
    </source>
</reference>
<dbReference type="AlphaFoldDB" id="A0A194UYK7"/>
<proteinExistence type="inferred from homology"/>
<evidence type="ECO:0000256" key="9">
    <source>
        <dbReference type="RuleBase" id="RU000461"/>
    </source>
</evidence>